<dbReference type="Gene3D" id="3.40.50.300">
    <property type="entry name" value="P-loop containing nucleotide triphosphate hydrolases"/>
    <property type="match status" value="1"/>
</dbReference>
<dbReference type="GO" id="GO:0042802">
    <property type="term" value="F:identical protein binding"/>
    <property type="evidence" value="ECO:0007669"/>
    <property type="project" value="TreeGrafter"/>
</dbReference>
<comment type="caution">
    <text evidence="2">The sequence shown here is derived from an EMBL/GenBank/DDBJ whole genome shotgun (WGS) entry which is preliminary data.</text>
</comment>
<evidence type="ECO:0000259" key="1">
    <source>
        <dbReference type="Pfam" id="PF06418"/>
    </source>
</evidence>
<dbReference type="GO" id="GO:0019856">
    <property type="term" value="P:pyrimidine nucleobase biosynthetic process"/>
    <property type="evidence" value="ECO:0007669"/>
    <property type="project" value="TreeGrafter"/>
</dbReference>
<dbReference type="InterPro" id="IPR017456">
    <property type="entry name" value="CTP_synthase_N"/>
</dbReference>
<dbReference type="EMBL" id="AMZH03000156">
    <property type="protein sequence ID" value="RRT85206.1"/>
    <property type="molecule type" value="Genomic_DNA"/>
</dbReference>
<evidence type="ECO:0000313" key="3">
    <source>
        <dbReference type="Proteomes" id="UP000287651"/>
    </source>
</evidence>
<dbReference type="PANTHER" id="PTHR11550:SF40">
    <property type="entry name" value="CTP SYNTHASE"/>
    <property type="match status" value="1"/>
</dbReference>
<accession>A0A427B9V7</accession>
<dbReference type="Proteomes" id="UP000287651">
    <property type="component" value="Unassembled WGS sequence"/>
</dbReference>
<organism evidence="2 3">
    <name type="scientific">Ensete ventricosum</name>
    <name type="common">Abyssinian banana</name>
    <name type="synonym">Musa ensete</name>
    <dbReference type="NCBI Taxonomy" id="4639"/>
    <lineage>
        <taxon>Eukaryota</taxon>
        <taxon>Viridiplantae</taxon>
        <taxon>Streptophyta</taxon>
        <taxon>Embryophyta</taxon>
        <taxon>Tracheophyta</taxon>
        <taxon>Spermatophyta</taxon>
        <taxon>Magnoliopsida</taxon>
        <taxon>Liliopsida</taxon>
        <taxon>Zingiberales</taxon>
        <taxon>Musaceae</taxon>
        <taxon>Ensete</taxon>
    </lineage>
</organism>
<feature type="domain" description="CTP synthase N-terminal" evidence="1">
    <location>
        <begin position="119"/>
        <end position="156"/>
    </location>
</feature>
<gene>
    <name evidence="2" type="ORF">B296_00000992</name>
</gene>
<name>A0A427B9V7_ENSVE</name>
<evidence type="ECO:0000313" key="2">
    <source>
        <dbReference type="EMBL" id="RRT85206.1"/>
    </source>
</evidence>
<sequence length="166" mass="17448">MSLLTFAWTPTGVLDMRAARGILRDAAAEKCKQEMDASPGDSSPAGNNWATRCSIFWCAGSFGCLQPEVCNDLNRITGCAAISGEESRRVIQKLVSDMHAGDVNCMQDDCGGGAEKEMKYVLVTGGVVSGLGKGVTASSIGVVLKACGLRVTSIKIGDSFALLEFF</sequence>
<proteinExistence type="predicted"/>
<dbReference type="GO" id="GO:0003883">
    <property type="term" value="F:CTP synthase activity"/>
    <property type="evidence" value="ECO:0007669"/>
    <property type="project" value="InterPro"/>
</dbReference>
<reference evidence="2 3" key="1">
    <citation type="journal article" date="2014" name="Agronomy (Basel)">
        <title>A Draft Genome Sequence for Ensete ventricosum, the Drought-Tolerant Tree Against Hunger.</title>
        <authorList>
            <person name="Harrison J."/>
            <person name="Moore K.A."/>
            <person name="Paszkiewicz K."/>
            <person name="Jones T."/>
            <person name="Grant M."/>
            <person name="Ambacheew D."/>
            <person name="Muzemil S."/>
            <person name="Studholme D.J."/>
        </authorList>
    </citation>
    <scope>NUCLEOTIDE SEQUENCE [LARGE SCALE GENOMIC DNA]</scope>
</reference>
<dbReference type="Pfam" id="PF06418">
    <property type="entry name" value="CTP_synth_N"/>
    <property type="match status" value="1"/>
</dbReference>
<dbReference type="InterPro" id="IPR004468">
    <property type="entry name" value="CTP_synthase"/>
</dbReference>
<dbReference type="InterPro" id="IPR027417">
    <property type="entry name" value="P-loop_NTPase"/>
</dbReference>
<dbReference type="SUPFAM" id="SSF52540">
    <property type="entry name" value="P-loop containing nucleoside triphosphate hydrolases"/>
    <property type="match status" value="1"/>
</dbReference>
<dbReference type="GO" id="GO:0006241">
    <property type="term" value="P:CTP biosynthetic process"/>
    <property type="evidence" value="ECO:0007669"/>
    <property type="project" value="TreeGrafter"/>
</dbReference>
<dbReference type="AlphaFoldDB" id="A0A427B9V7"/>
<dbReference type="PANTHER" id="PTHR11550">
    <property type="entry name" value="CTP SYNTHASE"/>
    <property type="match status" value="1"/>
</dbReference>
<protein>
    <recommendedName>
        <fullName evidence="1">CTP synthase N-terminal domain-containing protein</fullName>
    </recommendedName>
</protein>